<dbReference type="SMART" id="SM00132">
    <property type="entry name" value="LIM"/>
    <property type="match status" value="1"/>
</dbReference>
<feature type="region of interest" description="Disordered" evidence="5">
    <location>
        <begin position="76"/>
        <end position="99"/>
    </location>
</feature>
<reference evidence="7" key="2">
    <citation type="submission" date="2025-09" db="UniProtKB">
        <authorList>
            <consortium name="Ensembl"/>
        </authorList>
    </citation>
    <scope>IDENTIFICATION</scope>
</reference>
<sequence length="124" mass="13430">VPKSSDACYFCGKRVYILERVSAEGHFFHRGCFQCRQCGTTLRLGDFAFDEDDGVPPCDPASCVVLPVSPKFGRKGKISHLEENTDPPRQRGRDEEVLQSPGNAHALVLGVGPGALPTACPSKE</sequence>
<dbReference type="Proteomes" id="UP000694404">
    <property type="component" value="Unplaced"/>
</dbReference>
<dbReference type="PROSITE" id="PS50023">
    <property type="entry name" value="LIM_DOMAIN_2"/>
    <property type="match status" value="1"/>
</dbReference>
<accession>A0A8C0H919</accession>
<dbReference type="InterPro" id="IPR001781">
    <property type="entry name" value="Znf_LIM"/>
</dbReference>
<dbReference type="AlphaFoldDB" id="A0A8C0H919"/>
<evidence type="ECO:0000256" key="3">
    <source>
        <dbReference type="ARBA" id="ARBA00023038"/>
    </source>
</evidence>
<keyword evidence="1 4" id="KW-0479">Metal-binding</keyword>
<keyword evidence="8" id="KW-1185">Reference proteome</keyword>
<dbReference type="PANTHER" id="PTHR24206">
    <property type="entry name" value="OS06G0237300 PROTEIN"/>
    <property type="match status" value="1"/>
</dbReference>
<dbReference type="GeneTree" id="ENSGT00940000177211"/>
<evidence type="ECO:0000256" key="4">
    <source>
        <dbReference type="PROSITE-ProRule" id="PRU00125"/>
    </source>
</evidence>
<dbReference type="Ensembl" id="ENSCABT00000022766.1">
    <property type="protein sequence ID" value="ENSCABP00000020773.1"/>
    <property type="gene ID" value="ENSCABG00000015313.1"/>
</dbReference>
<feature type="compositionally biased region" description="Basic and acidic residues" evidence="5">
    <location>
        <begin position="79"/>
        <end position="96"/>
    </location>
</feature>
<dbReference type="PROSITE" id="PS00478">
    <property type="entry name" value="LIM_DOMAIN_1"/>
    <property type="match status" value="1"/>
</dbReference>
<protein>
    <recommendedName>
        <fullName evidence="6">LIM zinc-binding domain-containing protein</fullName>
    </recommendedName>
</protein>
<keyword evidence="2 4" id="KW-0862">Zinc</keyword>
<evidence type="ECO:0000313" key="8">
    <source>
        <dbReference type="Proteomes" id="UP000694404"/>
    </source>
</evidence>
<feature type="domain" description="LIM zinc-binding" evidence="6">
    <location>
        <begin position="6"/>
        <end position="70"/>
    </location>
</feature>
<dbReference type="SUPFAM" id="SSF57716">
    <property type="entry name" value="Glucocorticoid receptor-like (DNA-binding domain)"/>
    <property type="match status" value="1"/>
</dbReference>
<evidence type="ECO:0000256" key="1">
    <source>
        <dbReference type="ARBA" id="ARBA00022723"/>
    </source>
</evidence>
<evidence type="ECO:0000256" key="2">
    <source>
        <dbReference type="ARBA" id="ARBA00022833"/>
    </source>
</evidence>
<dbReference type="Gene3D" id="2.10.110.10">
    <property type="entry name" value="Cysteine Rich Protein"/>
    <property type="match status" value="1"/>
</dbReference>
<reference evidence="7" key="1">
    <citation type="submission" date="2025-08" db="UniProtKB">
        <authorList>
            <consortium name="Ensembl"/>
        </authorList>
    </citation>
    <scope>IDENTIFICATION</scope>
</reference>
<dbReference type="GO" id="GO:0046872">
    <property type="term" value="F:metal ion binding"/>
    <property type="evidence" value="ECO:0007669"/>
    <property type="project" value="UniProtKB-KW"/>
</dbReference>
<keyword evidence="3 4" id="KW-0440">LIM domain</keyword>
<proteinExistence type="predicted"/>
<evidence type="ECO:0000313" key="7">
    <source>
        <dbReference type="Ensembl" id="ENSCABP00000020773.1"/>
    </source>
</evidence>
<evidence type="ECO:0000256" key="5">
    <source>
        <dbReference type="SAM" id="MobiDB-lite"/>
    </source>
</evidence>
<name>A0A8C0H919_CHEAB</name>
<dbReference type="Pfam" id="PF00412">
    <property type="entry name" value="LIM"/>
    <property type="match status" value="1"/>
</dbReference>
<evidence type="ECO:0000259" key="6">
    <source>
        <dbReference type="PROSITE" id="PS50023"/>
    </source>
</evidence>
<organism evidence="7 8">
    <name type="scientific">Chelonoidis abingdonii</name>
    <name type="common">Abingdon island giant tortoise</name>
    <name type="synonym">Testudo abingdonii</name>
    <dbReference type="NCBI Taxonomy" id="106734"/>
    <lineage>
        <taxon>Eukaryota</taxon>
        <taxon>Metazoa</taxon>
        <taxon>Chordata</taxon>
        <taxon>Craniata</taxon>
        <taxon>Vertebrata</taxon>
        <taxon>Euteleostomi</taxon>
        <taxon>Archelosauria</taxon>
        <taxon>Testudinata</taxon>
        <taxon>Testudines</taxon>
        <taxon>Cryptodira</taxon>
        <taxon>Durocryptodira</taxon>
        <taxon>Testudinoidea</taxon>
        <taxon>Testudinidae</taxon>
        <taxon>Chelonoidis</taxon>
    </lineage>
</organism>